<sequence length="168" mass="19208">SSQSTKRNTDLRRETPMPRYDDIGWSDCVKAVSDVIPSHRPSIMQWGSSCQEWQREPDVNREVNPEKWFSDSEALLVILGDRPQYYARKQPVEKLIKLTDIDGSWLVWAILGFLLTTAYSSCLITQLTSPEIATKIDTVQQLVENDYMWTSPYAPDVAQVVSVKSQPK</sequence>
<gene>
    <name evidence="2" type="ORF">NTEN_LOCUS21245</name>
</gene>
<name>A0A6H5HKP9_9HEMI</name>
<keyword evidence="1" id="KW-0812">Transmembrane</keyword>
<feature type="non-terminal residue" evidence="2">
    <location>
        <position position="168"/>
    </location>
</feature>
<dbReference type="Proteomes" id="UP000479000">
    <property type="component" value="Unassembled WGS sequence"/>
</dbReference>
<protein>
    <recommendedName>
        <fullName evidence="4">Ionotropic glutamate receptor C-terminal domain-containing protein</fullName>
    </recommendedName>
</protein>
<feature type="non-terminal residue" evidence="2">
    <location>
        <position position="1"/>
    </location>
</feature>
<dbReference type="AlphaFoldDB" id="A0A6H5HKP9"/>
<keyword evidence="1" id="KW-1133">Transmembrane helix</keyword>
<reference evidence="2 3" key="1">
    <citation type="submission" date="2020-02" db="EMBL/GenBank/DDBJ databases">
        <authorList>
            <person name="Ferguson B K."/>
        </authorList>
    </citation>
    <scope>NUCLEOTIDE SEQUENCE [LARGE SCALE GENOMIC DNA]</scope>
</reference>
<keyword evidence="1" id="KW-0472">Membrane</keyword>
<evidence type="ECO:0000313" key="2">
    <source>
        <dbReference type="EMBL" id="CAB0017203.1"/>
    </source>
</evidence>
<proteinExistence type="predicted"/>
<feature type="transmembrane region" description="Helical" evidence="1">
    <location>
        <begin position="105"/>
        <end position="125"/>
    </location>
</feature>
<evidence type="ECO:0000313" key="3">
    <source>
        <dbReference type="Proteomes" id="UP000479000"/>
    </source>
</evidence>
<organism evidence="2 3">
    <name type="scientific">Nesidiocoris tenuis</name>
    <dbReference type="NCBI Taxonomy" id="355587"/>
    <lineage>
        <taxon>Eukaryota</taxon>
        <taxon>Metazoa</taxon>
        <taxon>Ecdysozoa</taxon>
        <taxon>Arthropoda</taxon>
        <taxon>Hexapoda</taxon>
        <taxon>Insecta</taxon>
        <taxon>Pterygota</taxon>
        <taxon>Neoptera</taxon>
        <taxon>Paraneoptera</taxon>
        <taxon>Hemiptera</taxon>
        <taxon>Heteroptera</taxon>
        <taxon>Panheteroptera</taxon>
        <taxon>Cimicomorpha</taxon>
        <taxon>Miridae</taxon>
        <taxon>Dicyphina</taxon>
        <taxon>Nesidiocoris</taxon>
    </lineage>
</organism>
<keyword evidence="3" id="KW-1185">Reference proteome</keyword>
<evidence type="ECO:0008006" key="4">
    <source>
        <dbReference type="Google" id="ProtNLM"/>
    </source>
</evidence>
<dbReference type="OrthoDB" id="6620638at2759"/>
<dbReference type="EMBL" id="CADCXU010030959">
    <property type="protein sequence ID" value="CAB0017203.1"/>
    <property type="molecule type" value="Genomic_DNA"/>
</dbReference>
<accession>A0A6H5HKP9</accession>
<evidence type="ECO:0000256" key="1">
    <source>
        <dbReference type="SAM" id="Phobius"/>
    </source>
</evidence>